<evidence type="ECO:0000256" key="1">
    <source>
        <dbReference type="SAM" id="MobiDB-lite"/>
    </source>
</evidence>
<keyword evidence="2" id="KW-0732">Signal</keyword>
<dbReference type="EMBL" id="LGRX02019355">
    <property type="protein sequence ID" value="KAK3258670.1"/>
    <property type="molecule type" value="Genomic_DNA"/>
</dbReference>
<sequence>MVVLMIVKIIITTGQVEVLIYVSATGCLNGSGEVSREVDWGGKVDNPRHPSRCWSAVEAWRRASLARGENSKRRASGDAGSQRARAVPHAQAPRWRPGAAFIRQSANA</sequence>
<comment type="caution">
    <text evidence="3">The sequence shown here is derived from an EMBL/GenBank/DDBJ whole genome shotgun (WGS) entry which is preliminary data.</text>
</comment>
<dbReference type="Proteomes" id="UP001190700">
    <property type="component" value="Unassembled WGS sequence"/>
</dbReference>
<feature type="region of interest" description="Disordered" evidence="1">
    <location>
        <begin position="65"/>
        <end position="95"/>
    </location>
</feature>
<feature type="chain" id="PRO_5042274564" evidence="2">
    <location>
        <begin position="17"/>
        <end position="108"/>
    </location>
</feature>
<evidence type="ECO:0000313" key="3">
    <source>
        <dbReference type="EMBL" id="KAK3258670.1"/>
    </source>
</evidence>
<gene>
    <name evidence="3" type="ORF">CYMTET_32300</name>
</gene>
<evidence type="ECO:0000256" key="2">
    <source>
        <dbReference type="SAM" id="SignalP"/>
    </source>
</evidence>
<dbReference type="AlphaFoldDB" id="A0AAE0FFA9"/>
<accession>A0AAE0FFA9</accession>
<organism evidence="3 4">
    <name type="scientific">Cymbomonas tetramitiformis</name>
    <dbReference type="NCBI Taxonomy" id="36881"/>
    <lineage>
        <taxon>Eukaryota</taxon>
        <taxon>Viridiplantae</taxon>
        <taxon>Chlorophyta</taxon>
        <taxon>Pyramimonadophyceae</taxon>
        <taxon>Pyramimonadales</taxon>
        <taxon>Pyramimonadaceae</taxon>
        <taxon>Cymbomonas</taxon>
    </lineage>
</organism>
<keyword evidence="4" id="KW-1185">Reference proteome</keyword>
<name>A0AAE0FFA9_9CHLO</name>
<protein>
    <submittedName>
        <fullName evidence="3">Uncharacterized protein</fullName>
    </submittedName>
</protein>
<feature type="signal peptide" evidence="2">
    <location>
        <begin position="1"/>
        <end position="16"/>
    </location>
</feature>
<reference evidence="3 4" key="1">
    <citation type="journal article" date="2015" name="Genome Biol. Evol.">
        <title>Comparative Genomics of a Bacterivorous Green Alga Reveals Evolutionary Causalities and Consequences of Phago-Mixotrophic Mode of Nutrition.</title>
        <authorList>
            <person name="Burns J.A."/>
            <person name="Paasch A."/>
            <person name="Narechania A."/>
            <person name="Kim E."/>
        </authorList>
    </citation>
    <scope>NUCLEOTIDE SEQUENCE [LARGE SCALE GENOMIC DNA]</scope>
    <source>
        <strain evidence="3 4">PLY_AMNH</strain>
    </source>
</reference>
<evidence type="ECO:0000313" key="4">
    <source>
        <dbReference type="Proteomes" id="UP001190700"/>
    </source>
</evidence>
<proteinExistence type="predicted"/>